<comment type="similarity">
    <text evidence="2">Belongs to the CRISPR-associated Csm5 family.</text>
</comment>
<evidence type="ECO:0000256" key="4">
    <source>
        <dbReference type="ARBA" id="ARBA00022884"/>
    </source>
</evidence>
<evidence type="ECO:0000259" key="7">
    <source>
        <dbReference type="Pfam" id="PF03787"/>
    </source>
</evidence>
<keyword evidence="4" id="KW-0694">RNA-binding</keyword>
<evidence type="ECO:0000313" key="8">
    <source>
        <dbReference type="EMBL" id="RIH79888.1"/>
    </source>
</evidence>
<dbReference type="GO" id="GO:0003723">
    <property type="term" value="F:RNA binding"/>
    <property type="evidence" value="ECO:0007669"/>
    <property type="project" value="UniProtKB-KW"/>
</dbReference>
<dbReference type="EMBL" id="QWKX01000002">
    <property type="protein sequence ID" value="RIH79888.1"/>
    <property type="molecule type" value="Genomic_DNA"/>
</dbReference>
<dbReference type="PANTHER" id="PTHR38007:SF1">
    <property type="entry name" value="CRISPR SYSTEM CMS PROTEIN CSM5"/>
    <property type="match status" value="1"/>
</dbReference>
<comment type="function">
    <text evidence="1">This subunit might be involved in maturation of a crRNA intermediate to its mature form.</text>
</comment>
<evidence type="ECO:0000256" key="2">
    <source>
        <dbReference type="ARBA" id="ARBA00006680"/>
    </source>
</evidence>
<dbReference type="Proteomes" id="UP000266089">
    <property type="component" value="Unassembled WGS sequence"/>
</dbReference>
<evidence type="ECO:0000313" key="9">
    <source>
        <dbReference type="Proteomes" id="UP000266089"/>
    </source>
</evidence>
<dbReference type="OrthoDB" id="24360at2"/>
<organism evidence="8 9">
    <name type="scientific">Meiothermus taiwanensis</name>
    <dbReference type="NCBI Taxonomy" id="172827"/>
    <lineage>
        <taxon>Bacteria</taxon>
        <taxon>Thermotogati</taxon>
        <taxon>Deinococcota</taxon>
        <taxon>Deinococci</taxon>
        <taxon>Thermales</taxon>
        <taxon>Thermaceae</taxon>
        <taxon>Meiothermus</taxon>
    </lineage>
</organism>
<dbReference type="InterPro" id="IPR010173">
    <property type="entry name" value="CRISPR-assoc_Csm5"/>
</dbReference>
<accession>A0A399E7H3</accession>
<gene>
    <name evidence="8" type="ORF">Mcate_00114</name>
</gene>
<evidence type="ECO:0000256" key="3">
    <source>
        <dbReference type="ARBA" id="ARBA00016113"/>
    </source>
</evidence>
<protein>
    <recommendedName>
        <fullName evidence="3">CRISPR system Cms protein Csm5</fullName>
    </recommendedName>
    <alternativeName>
        <fullName evidence="6">CRISPR type III A-associated protein Csm5</fullName>
    </alternativeName>
</protein>
<feature type="domain" description="CRISPR type III-associated protein" evidence="7">
    <location>
        <begin position="10"/>
        <end position="292"/>
    </location>
</feature>
<name>A0A399E7H3_9DEIN</name>
<evidence type="ECO:0000256" key="5">
    <source>
        <dbReference type="ARBA" id="ARBA00023118"/>
    </source>
</evidence>
<dbReference type="Pfam" id="PF03787">
    <property type="entry name" value="RAMPs"/>
    <property type="match status" value="1"/>
</dbReference>
<evidence type="ECO:0000256" key="1">
    <source>
        <dbReference type="ARBA" id="ARBA00003088"/>
    </source>
</evidence>
<dbReference type="AlphaFoldDB" id="A0A399E7H3"/>
<evidence type="ECO:0000256" key="6">
    <source>
        <dbReference type="ARBA" id="ARBA00031720"/>
    </source>
</evidence>
<proteinExistence type="inferred from homology"/>
<keyword evidence="5" id="KW-0051">Antiviral defense</keyword>
<reference evidence="8 9" key="1">
    <citation type="submission" date="2018-08" db="EMBL/GenBank/DDBJ databases">
        <title>Meiothermus cateniformans JCM 15151 genome sequencing project.</title>
        <authorList>
            <person name="Da Costa M.S."/>
            <person name="Albuquerque L."/>
            <person name="Raposo P."/>
            <person name="Froufe H.J.C."/>
            <person name="Barroso C.S."/>
            <person name="Egas C."/>
        </authorList>
    </citation>
    <scope>NUCLEOTIDE SEQUENCE [LARGE SCALE GENOMIC DNA]</scope>
    <source>
        <strain evidence="8 9">JCM 15151</strain>
    </source>
</reference>
<comment type="caution">
    <text evidence="8">The sequence shown here is derived from an EMBL/GenBank/DDBJ whole genome shotgun (WGS) entry which is preliminary data.</text>
</comment>
<sequence>MSFMEAYRLELELLGPVHVGTGEAFPAYSYLLDAKNKEALILDPGRLLELLNESQRKNFLDAVAQGPKLAQESLRSLWDSRLVDPSPAVVRKVPVSTPFLQTVQNATDAAGLEFRTLPRSPLGAYLPGSSIKGALRTAWMFQRILERDRDIEYHDRWTWGKKPPKDEWPLVQPPKSIAPWVAQKFEALVLDYATERSPDLYKDPFRQIRVGDTEPCDNLLLNRIGVFHPEGKMDGTVLLAETFRSKSKLTSILRLHTGLSRQSSQKTVSHAISADALKEACRAYYQEVAAREEEFARQHNLTQALSIYKDLEQRLQNDPKAFPLRIGFGSGRMSIRLALLLDGEEGQEPKTRKTAGSANPKDGFPMGWVIARLEPY</sequence>
<dbReference type="RefSeq" id="WP_119361388.1">
    <property type="nucleotide sequence ID" value="NZ_JBHSXZ010000022.1"/>
</dbReference>
<dbReference type="PANTHER" id="PTHR38007">
    <property type="entry name" value="CRISPR SYSTEM CMS PROTEIN CSM5"/>
    <property type="match status" value="1"/>
</dbReference>
<dbReference type="InterPro" id="IPR005537">
    <property type="entry name" value="RAMP_III_fam"/>
</dbReference>
<dbReference type="GO" id="GO:0051607">
    <property type="term" value="P:defense response to virus"/>
    <property type="evidence" value="ECO:0007669"/>
    <property type="project" value="UniProtKB-KW"/>
</dbReference>
<dbReference type="NCBIfam" id="TIGR01899">
    <property type="entry name" value="cas_TM1807_csm5"/>
    <property type="match status" value="1"/>
</dbReference>